<feature type="transmembrane region" description="Helical" evidence="8">
    <location>
        <begin position="424"/>
        <end position="444"/>
    </location>
</feature>
<dbReference type="InterPro" id="IPR003918">
    <property type="entry name" value="NADH_UbQ_OxRdtase"/>
</dbReference>
<dbReference type="InterPro" id="IPR050586">
    <property type="entry name" value="CPA3_Na-H_Antiporter_D"/>
</dbReference>
<protein>
    <submittedName>
        <fullName evidence="10">Na+/H+ antiporter subunit D</fullName>
    </submittedName>
</protein>
<feature type="transmembrane region" description="Helical" evidence="8">
    <location>
        <begin position="490"/>
        <end position="511"/>
    </location>
</feature>
<feature type="transmembrane region" description="Helical" evidence="8">
    <location>
        <begin position="6"/>
        <end position="24"/>
    </location>
</feature>
<feature type="domain" description="NADH:quinone oxidoreductase/Mrp antiporter transmembrane" evidence="9">
    <location>
        <begin position="132"/>
        <end position="403"/>
    </location>
</feature>
<evidence type="ECO:0000313" key="11">
    <source>
        <dbReference type="Proteomes" id="UP001501196"/>
    </source>
</evidence>
<feature type="transmembrane region" description="Helical" evidence="8">
    <location>
        <begin position="138"/>
        <end position="156"/>
    </location>
</feature>
<feature type="transmembrane region" description="Helical" evidence="8">
    <location>
        <begin position="241"/>
        <end position="262"/>
    </location>
</feature>
<keyword evidence="4 7" id="KW-0812">Transmembrane</keyword>
<feature type="transmembrane region" description="Helical" evidence="8">
    <location>
        <begin position="371"/>
        <end position="390"/>
    </location>
</feature>
<keyword evidence="3" id="KW-1003">Cell membrane</keyword>
<feature type="transmembrane region" description="Helical" evidence="8">
    <location>
        <begin position="31"/>
        <end position="50"/>
    </location>
</feature>
<keyword evidence="6 8" id="KW-0472">Membrane</keyword>
<dbReference type="Pfam" id="PF00361">
    <property type="entry name" value="Proton_antipo_M"/>
    <property type="match status" value="1"/>
</dbReference>
<feature type="transmembrane region" description="Helical" evidence="8">
    <location>
        <begin position="70"/>
        <end position="100"/>
    </location>
</feature>
<evidence type="ECO:0000256" key="1">
    <source>
        <dbReference type="ARBA" id="ARBA00004651"/>
    </source>
</evidence>
<dbReference type="PANTHER" id="PTHR42703">
    <property type="entry name" value="NADH DEHYDROGENASE"/>
    <property type="match status" value="1"/>
</dbReference>
<organism evidence="10 11">
    <name type="scientific">Agromyces tropicus</name>
    <dbReference type="NCBI Taxonomy" id="555371"/>
    <lineage>
        <taxon>Bacteria</taxon>
        <taxon>Bacillati</taxon>
        <taxon>Actinomycetota</taxon>
        <taxon>Actinomycetes</taxon>
        <taxon>Micrococcales</taxon>
        <taxon>Microbacteriaceae</taxon>
        <taxon>Agromyces</taxon>
    </lineage>
</organism>
<evidence type="ECO:0000256" key="6">
    <source>
        <dbReference type="ARBA" id="ARBA00023136"/>
    </source>
</evidence>
<dbReference type="PRINTS" id="PR01437">
    <property type="entry name" value="NUOXDRDTASE4"/>
</dbReference>
<feature type="transmembrane region" description="Helical" evidence="8">
    <location>
        <begin position="302"/>
        <end position="324"/>
    </location>
</feature>
<dbReference type="Proteomes" id="UP001501196">
    <property type="component" value="Unassembled WGS sequence"/>
</dbReference>
<comment type="caution">
    <text evidence="10">The sequence shown here is derived from an EMBL/GenBank/DDBJ whole genome shotgun (WGS) entry which is preliminary data.</text>
</comment>
<evidence type="ECO:0000313" key="10">
    <source>
        <dbReference type="EMBL" id="GAA2035277.1"/>
    </source>
</evidence>
<comment type="subcellular location">
    <subcellularLocation>
        <location evidence="1">Cell membrane</location>
        <topology evidence="1">Multi-pass membrane protein</topology>
    </subcellularLocation>
    <subcellularLocation>
        <location evidence="7">Membrane</location>
        <topology evidence="7">Multi-pass membrane protein</topology>
    </subcellularLocation>
</comment>
<reference evidence="11" key="1">
    <citation type="journal article" date="2019" name="Int. J. Syst. Evol. Microbiol.">
        <title>The Global Catalogue of Microorganisms (GCM) 10K type strain sequencing project: providing services to taxonomists for standard genome sequencing and annotation.</title>
        <authorList>
            <consortium name="The Broad Institute Genomics Platform"/>
            <consortium name="The Broad Institute Genome Sequencing Center for Infectious Disease"/>
            <person name="Wu L."/>
            <person name="Ma J."/>
        </authorList>
    </citation>
    <scope>NUCLEOTIDE SEQUENCE [LARGE SCALE GENOMIC DNA]</scope>
    <source>
        <strain evidence="11">JCM 15672</strain>
    </source>
</reference>
<feature type="transmembrane region" description="Helical" evidence="8">
    <location>
        <begin position="112"/>
        <end position="132"/>
    </location>
</feature>
<feature type="transmembrane region" description="Helical" evidence="8">
    <location>
        <begin position="168"/>
        <end position="189"/>
    </location>
</feature>
<dbReference type="PANTHER" id="PTHR42703:SF1">
    <property type="entry name" value="NA(+)_H(+) ANTIPORTER SUBUNIT D1"/>
    <property type="match status" value="1"/>
</dbReference>
<dbReference type="EMBL" id="BAAAPW010000002">
    <property type="protein sequence ID" value="GAA2035277.1"/>
    <property type="molecule type" value="Genomic_DNA"/>
</dbReference>
<evidence type="ECO:0000256" key="2">
    <source>
        <dbReference type="ARBA" id="ARBA00005346"/>
    </source>
</evidence>
<dbReference type="InterPro" id="IPR001750">
    <property type="entry name" value="ND/Mrp_TM"/>
</dbReference>
<evidence type="ECO:0000256" key="8">
    <source>
        <dbReference type="SAM" id="Phobius"/>
    </source>
</evidence>
<evidence type="ECO:0000256" key="3">
    <source>
        <dbReference type="ARBA" id="ARBA00022475"/>
    </source>
</evidence>
<keyword evidence="11" id="KW-1185">Reference proteome</keyword>
<sequence length="538" mass="56148">MNDALVPLMVLLPLLGAALALMLGRRQRAQMVVSTLVLAAVAVIAAVLLAEVDASGSGVAVAVGAWPPPFGIVLVVDRLAAIMIIISALMLLGVLVYAVGQGIADQHRETPVSIFHPTYLILSAGVFNAFVAGDLFNLYVGFEILLSASYVLLTLGGTGERIRAGVTYIIVSLVSSLFFLSAIALVYGATGTANIAQLSVRIAELPQDVQLILHLLLLIAFGIKAAVFPLSFWLPDSYPTAPAPVTAVFAGLLTKVGVYALIRTETVIFPESDLSTLFLVIGGLTLAVGILGALTQADIKRLLSFTLVSHIGYMIFGIGLASIAGLAATIYYVIHHISVQTTLFLTTGLIERFGGSTSITRLGGLRKASPMLAVLFFVPAMNLGGIPPFSGFLGKVGLFLAGADAAGGTPATETLGTSSPGPDWLIWTVIGVGAATSLVTLYALTRFWNLAFWRPKGELEGYRSRLIDSVQEAPAGATVVATRTTPVPMLAATAALVALTIALTVFAGPLYELSSRAAENLRDATVYVSIVFPNGGAL</sequence>
<name>A0ABP5FY06_9MICO</name>
<feature type="transmembrane region" description="Helical" evidence="8">
    <location>
        <begin position="274"/>
        <end position="295"/>
    </location>
</feature>
<gene>
    <name evidence="10" type="ORF">GCM10009819_19650</name>
</gene>
<evidence type="ECO:0000256" key="4">
    <source>
        <dbReference type="ARBA" id="ARBA00022692"/>
    </source>
</evidence>
<evidence type="ECO:0000256" key="7">
    <source>
        <dbReference type="RuleBase" id="RU000320"/>
    </source>
</evidence>
<dbReference type="NCBIfam" id="NF009308">
    <property type="entry name" value="PRK12665.1"/>
    <property type="match status" value="1"/>
</dbReference>
<keyword evidence="5 8" id="KW-1133">Transmembrane helix</keyword>
<proteinExistence type="inferred from homology"/>
<comment type="similarity">
    <text evidence="2">Belongs to the CPA3 antiporters (TC 2.A.63) subunit D family.</text>
</comment>
<accession>A0ABP5FY06</accession>
<feature type="transmembrane region" description="Helical" evidence="8">
    <location>
        <begin position="209"/>
        <end position="234"/>
    </location>
</feature>
<evidence type="ECO:0000259" key="9">
    <source>
        <dbReference type="Pfam" id="PF00361"/>
    </source>
</evidence>
<evidence type="ECO:0000256" key="5">
    <source>
        <dbReference type="ARBA" id="ARBA00022989"/>
    </source>
</evidence>